<name>A0A1T5B9R5_9HYPH</name>
<comment type="subcellular location">
    <subcellularLocation>
        <location evidence="1">Periplasm</location>
    </subcellularLocation>
</comment>
<dbReference type="AlphaFoldDB" id="A0A1T5B9R5"/>
<dbReference type="InterPro" id="IPR000914">
    <property type="entry name" value="SBP_5_dom"/>
</dbReference>
<evidence type="ECO:0000313" key="8">
    <source>
        <dbReference type="Proteomes" id="UP000190130"/>
    </source>
</evidence>
<evidence type="ECO:0000256" key="4">
    <source>
        <dbReference type="ARBA" id="ARBA00022729"/>
    </source>
</evidence>
<accession>A0A1T5B9R5</accession>
<dbReference type="Pfam" id="PF00496">
    <property type="entry name" value="SBP_bac_5"/>
    <property type="match status" value="1"/>
</dbReference>
<dbReference type="OrthoDB" id="9803988at2"/>
<evidence type="ECO:0000256" key="5">
    <source>
        <dbReference type="SAM" id="SignalP"/>
    </source>
</evidence>
<proteinExistence type="inferred from homology"/>
<dbReference type="Gene3D" id="3.10.105.10">
    <property type="entry name" value="Dipeptide-binding Protein, Domain 3"/>
    <property type="match status" value="1"/>
</dbReference>
<evidence type="ECO:0000313" key="7">
    <source>
        <dbReference type="EMBL" id="SKB43992.1"/>
    </source>
</evidence>
<organism evidence="7 8">
    <name type="scientific">Bosea thiooxidans</name>
    <dbReference type="NCBI Taxonomy" id="53254"/>
    <lineage>
        <taxon>Bacteria</taxon>
        <taxon>Pseudomonadati</taxon>
        <taxon>Pseudomonadota</taxon>
        <taxon>Alphaproteobacteria</taxon>
        <taxon>Hyphomicrobiales</taxon>
        <taxon>Boseaceae</taxon>
        <taxon>Bosea</taxon>
    </lineage>
</organism>
<dbReference type="GO" id="GO:0030288">
    <property type="term" value="C:outer membrane-bounded periplasmic space"/>
    <property type="evidence" value="ECO:0007669"/>
    <property type="project" value="UniProtKB-ARBA"/>
</dbReference>
<evidence type="ECO:0000256" key="1">
    <source>
        <dbReference type="ARBA" id="ARBA00004418"/>
    </source>
</evidence>
<gene>
    <name evidence="7" type="ORF">SAMN05660750_00670</name>
</gene>
<feature type="domain" description="Solute-binding protein family 5" evidence="6">
    <location>
        <begin position="75"/>
        <end position="446"/>
    </location>
</feature>
<dbReference type="CDD" id="cd00995">
    <property type="entry name" value="PBP2_NikA_DppA_OppA_like"/>
    <property type="match status" value="1"/>
</dbReference>
<dbReference type="Proteomes" id="UP000190130">
    <property type="component" value="Unassembled WGS sequence"/>
</dbReference>
<keyword evidence="3" id="KW-0813">Transport</keyword>
<evidence type="ECO:0000256" key="3">
    <source>
        <dbReference type="ARBA" id="ARBA00022448"/>
    </source>
</evidence>
<feature type="chain" id="PRO_5012527101" evidence="5">
    <location>
        <begin position="31"/>
        <end position="527"/>
    </location>
</feature>
<dbReference type="GO" id="GO:1904680">
    <property type="term" value="F:peptide transmembrane transporter activity"/>
    <property type="evidence" value="ECO:0007669"/>
    <property type="project" value="TreeGrafter"/>
</dbReference>
<feature type="signal peptide" evidence="5">
    <location>
        <begin position="1"/>
        <end position="30"/>
    </location>
</feature>
<dbReference type="InterPro" id="IPR030678">
    <property type="entry name" value="Peptide/Ni-bd"/>
</dbReference>
<evidence type="ECO:0000256" key="2">
    <source>
        <dbReference type="ARBA" id="ARBA00005695"/>
    </source>
</evidence>
<dbReference type="InterPro" id="IPR039424">
    <property type="entry name" value="SBP_5"/>
</dbReference>
<reference evidence="7 8" key="1">
    <citation type="submission" date="2017-02" db="EMBL/GenBank/DDBJ databases">
        <authorList>
            <person name="Peterson S.W."/>
        </authorList>
    </citation>
    <scope>NUCLEOTIDE SEQUENCE [LARGE SCALE GENOMIC DNA]</scope>
    <source>
        <strain evidence="7 8">DSM 9653</strain>
    </source>
</reference>
<dbReference type="GO" id="GO:0015833">
    <property type="term" value="P:peptide transport"/>
    <property type="evidence" value="ECO:0007669"/>
    <property type="project" value="TreeGrafter"/>
</dbReference>
<dbReference type="PIRSF" id="PIRSF002741">
    <property type="entry name" value="MppA"/>
    <property type="match status" value="1"/>
</dbReference>
<sequence>MSSSLRHFARPAAIVAGILGSIGVAPSGHAADQATIRIGADYDSLDPVRTVTSDGYQLVNVLYDRLVALDEKGAPVPALAESWSGDASRTVFKLRKGVTCSDGTPLTATATAAALTRLGAKETNAPMAYRTVGIAGYSATGDDDAGTVTITMSAPFSDLLIGLAMPWASIVCPSGLKDTEALGSTPSGTGPYTLDKAASVRGSHYVLKLRADHAWDASGATGKDPGRPTTINVRVINNNTTAANELQSGTIDVSLVTGRDINRLKAAKSLDFLDAKPFGMQFMMFQHRDGYPTADLLVRRAIATAINRDLANRAATAGNGMTATSYISPLVACYEPKTADLLPKPDAEAAKALLKQAGYVPGADGIFAKDGKKLRLRLIGQPGLQGSAPEYILEALRAIGVEVELRNITLQETASVMSGPDWEIGVFPFGPPMPSANTAVPFVSGKGSNHGNIENARFAAAQAAALASSPDSPERCARWSEAQLSLLENMDILPLFGGVNTFFSRKGVRFTIGGPFVMDIRSIRVGK</sequence>
<dbReference type="SUPFAM" id="SSF53850">
    <property type="entry name" value="Periplasmic binding protein-like II"/>
    <property type="match status" value="1"/>
</dbReference>
<dbReference type="PANTHER" id="PTHR30290">
    <property type="entry name" value="PERIPLASMIC BINDING COMPONENT OF ABC TRANSPORTER"/>
    <property type="match status" value="1"/>
</dbReference>
<evidence type="ECO:0000259" key="6">
    <source>
        <dbReference type="Pfam" id="PF00496"/>
    </source>
</evidence>
<comment type="similarity">
    <text evidence="2">Belongs to the bacterial solute-binding protein 5 family.</text>
</comment>
<dbReference type="Gene3D" id="3.40.190.10">
    <property type="entry name" value="Periplasmic binding protein-like II"/>
    <property type="match status" value="1"/>
</dbReference>
<protein>
    <submittedName>
        <fullName evidence="7">Peptide/nickel transport system substrate-binding protein</fullName>
    </submittedName>
</protein>
<dbReference type="PANTHER" id="PTHR30290:SF10">
    <property type="entry name" value="PERIPLASMIC OLIGOPEPTIDE-BINDING PROTEIN-RELATED"/>
    <property type="match status" value="1"/>
</dbReference>
<keyword evidence="4 5" id="KW-0732">Signal</keyword>
<dbReference type="RefSeq" id="WP_079591104.1">
    <property type="nucleotide sequence ID" value="NZ_FUYX01000002.1"/>
</dbReference>
<dbReference type="GO" id="GO:0043190">
    <property type="term" value="C:ATP-binding cassette (ABC) transporter complex"/>
    <property type="evidence" value="ECO:0007669"/>
    <property type="project" value="InterPro"/>
</dbReference>
<dbReference type="EMBL" id="FUYX01000002">
    <property type="protein sequence ID" value="SKB43992.1"/>
    <property type="molecule type" value="Genomic_DNA"/>
</dbReference>